<keyword evidence="6" id="KW-1185">Reference proteome</keyword>
<dbReference type="InterPro" id="IPR050807">
    <property type="entry name" value="TransReg_Diox_bact_type"/>
</dbReference>
<keyword evidence="3" id="KW-0804">Transcription</keyword>
<dbReference type="GO" id="GO:0005829">
    <property type="term" value="C:cytosol"/>
    <property type="evidence" value="ECO:0007669"/>
    <property type="project" value="TreeGrafter"/>
</dbReference>
<dbReference type="SUPFAM" id="SSF47413">
    <property type="entry name" value="lambda repressor-like DNA-binding domains"/>
    <property type="match status" value="1"/>
</dbReference>
<evidence type="ECO:0000256" key="3">
    <source>
        <dbReference type="ARBA" id="ARBA00023163"/>
    </source>
</evidence>
<feature type="domain" description="HTH cro/C1-type" evidence="4">
    <location>
        <begin position="21"/>
        <end position="77"/>
    </location>
</feature>
<comment type="caution">
    <text evidence="5">The sequence shown here is derived from an EMBL/GenBank/DDBJ whole genome shotgun (WGS) entry which is preliminary data.</text>
</comment>
<gene>
    <name evidence="5" type="ORF">LKD37_05900</name>
</gene>
<dbReference type="GO" id="GO:0003700">
    <property type="term" value="F:DNA-binding transcription factor activity"/>
    <property type="evidence" value="ECO:0007669"/>
    <property type="project" value="TreeGrafter"/>
</dbReference>
<dbReference type="PANTHER" id="PTHR46797">
    <property type="entry name" value="HTH-TYPE TRANSCRIPTIONAL REGULATOR"/>
    <property type="match status" value="1"/>
</dbReference>
<keyword evidence="1" id="KW-0805">Transcription regulation</keyword>
<evidence type="ECO:0000313" key="6">
    <source>
        <dbReference type="Proteomes" id="UP001199319"/>
    </source>
</evidence>
<organism evidence="5 6">
    <name type="scientific">Brotocaccenecus cirricatena</name>
    <dbReference type="NCBI Taxonomy" id="3064195"/>
    <lineage>
        <taxon>Bacteria</taxon>
        <taxon>Bacillati</taxon>
        <taxon>Bacillota</taxon>
        <taxon>Clostridia</taxon>
        <taxon>Eubacteriales</taxon>
        <taxon>Oscillospiraceae</taxon>
        <taxon>Brotocaccenecus</taxon>
    </lineage>
</organism>
<evidence type="ECO:0000313" key="5">
    <source>
        <dbReference type="EMBL" id="MCC2129052.1"/>
    </source>
</evidence>
<dbReference type="EMBL" id="JAJEPW010000012">
    <property type="protein sequence ID" value="MCC2129052.1"/>
    <property type="molecule type" value="Genomic_DNA"/>
</dbReference>
<dbReference type="CDD" id="cd00093">
    <property type="entry name" value="HTH_XRE"/>
    <property type="match status" value="1"/>
</dbReference>
<evidence type="ECO:0000256" key="1">
    <source>
        <dbReference type="ARBA" id="ARBA00023015"/>
    </source>
</evidence>
<keyword evidence="2" id="KW-0238">DNA-binding</keyword>
<dbReference type="InterPro" id="IPR001387">
    <property type="entry name" value="Cro/C1-type_HTH"/>
</dbReference>
<evidence type="ECO:0000256" key="2">
    <source>
        <dbReference type="ARBA" id="ARBA00023125"/>
    </source>
</evidence>
<dbReference type="RefSeq" id="WP_302928350.1">
    <property type="nucleotide sequence ID" value="NZ_JAJEPW010000012.1"/>
</dbReference>
<dbReference type="Pfam" id="PF01381">
    <property type="entry name" value="HTH_3"/>
    <property type="match status" value="1"/>
</dbReference>
<accession>A0AAE3DDK0</accession>
<dbReference type="InterPro" id="IPR010982">
    <property type="entry name" value="Lambda_DNA-bd_dom_sf"/>
</dbReference>
<sequence length="95" mass="10620">MSKEGVSFKNRDRFIQLGIAISTLRKLRGMSQDQLAEKANMSRSHLSAIEAPNMIRSFSLETLFNLADALMIAPSDLLNTSLFSEQINDLTDSEK</sequence>
<name>A0AAE3DDK0_9FIRM</name>
<dbReference type="Gene3D" id="1.10.260.40">
    <property type="entry name" value="lambda repressor-like DNA-binding domains"/>
    <property type="match status" value="1"/>
</dbReference>
<dbReference type="Proteomes" id="UP001199319">
    <property type="component" value="Unassembled WGS sequence"/>
</dbReference>
<protein>
    <submittedName>
        <fullName evidence="5">Helix-turn-helix domain-containing protein</fullName>
    </submittedName>
</protein>
<proteinExistence type="predicted"/>
<dbReference type="AlphaFoldDB" id="A0AAE3DDK0"/>
<dbReference type="PROSITE" id="PS50943">
    <property type="entry name" value="HTH_CROC1"/>
    <property type="match status" value="1"/>
</dbReference>
<dbReference type="GO" id="GO:0003677">
    <property type="term" value="F:DNA binding"/>
    <property type="evidence" value="ECO:0007669"/>
    <property type="project" value="UniProtKB-KW"/>
</dbReference>
<evidence type="ECO:0000259" key="4">
    <source>
        <dbReference type="PROSITE" id="PS50943"/>
    </source>
</evidence>
<dbReference type="PANTHER" id="PTHR46797:SF23">
    <property type="entry name" value="HTH-TYPE TRANSCRIPTIONAL REGULATOR SUTR"/>
    <property type="match status" value="1"/>
</dbReference>
<reference evidence="5" key="1">
    <citation type="submission" date="2021-10" db="EMBL/GenBank/DDBJ databases">
        <title>Anaerobic single-cell dispensing facilitates the cultivation of human gut bacteria.</title>
        <authorList>
            <person name="Afrizal A."/>
        </authorList>
    </citation>
    <scope>NUCLEOTIDE SEQUENCE</scope>
    <source>
        <strain evidence="5">CLA-AA-H272</strain>
    </source>
</reference>
<dbReference type="SMART" id="SM00530">
    <property type="entry name" value="HTH_XRE"/>
    <property type="match status" value="1"/>
</dbReference>